<keyword evidence="3" id="KW-0597">Phosphoprotein</keyword>
<sequence length="239" mass="27909">MLKVVIIDDEKIAIDELEYVLTQHEEVEVIGKYTSAKTAIDDMNELNPDVVFLDISMPDFNGFIAAEQIKEISEDINVVFVTAYDKYATKAFEIEAKDYILKPFSKNRIEMTLDRLLEKENNKSIGRIKKVNKIPVKKNNSLILIDLYKILYFVLKDGNTYIITKDEEYIIEETFYQIIKRVEDFNFIRCHRNYIVNLDYVTKILPYVNSTYLIKVKGNDEDIPVSRSYSKNVKKAFGL</sequence>
<dbReference type="SMART" id="SM00850">
    <property type="entry name" value="LytTR"/>
    <property type="match status" value="1"/>
</dbReference>
<reference evidence="6 7" key="1">
    <citation type="submission" date="2016-11" db="EMBL/GenBank/DDBJ databases">
        <authorList>
            <person name="Jaros S."/>
            <person name="Januszkiewicz K."/>
            <person name="Wedrychowicz H."/>
        </authorList>
    </citation>
    <scope>NUCLEOTIDE SEQUENCE [LARGE SCALE GENOMIC DNA]</scope>
    <source>
        <strain evidence="6 7">DSM 2631</strain>
    </source>
</reference>
<dbReference type="InterPro" id="IPR001789">
    <property type="entry name" value="Sig_transdc_resp-reg_receiver"/>
</dbReference>
<dbReference type="Proteomes" id="UP000184035">
    <property type="component" value="Unassembled WGS sequence"/>
</dbReference>
<gene>
    <name evidence="6" type="ORF">SAMN05443638_11213</name>
</gene>
<organism evidence="6 7">
    <name type="scientific">Clostridium fallax</name>
    <dbReference type="NCBI Taxonomy" id="1533"/>
    <lineage>
        <taxon>Bacteria</taxon>
        <taxon>Bacillati</taxon>
        <taxon>Bacillota</taxon>
        <taxon>Clostridia</taxon>
        <taxon>Eubacteriales</taxon>
        <taxon>Clostridiaceae</taxon>
        <taxon>Clostridium</taxon>
    </lineage>
</organism>
<dbReference type="Gene3D" id="2.20.25.10">
    <property type="match status" value="1"/>
</dbReference>
<feature type="domain" description="Response regulatory" evidence="4">
    <location>
        <begin position="3"/>
        <end position="117"/>
    </location>
</feature>
<dbReference type="AlphaFoldDB" id="A0A1M4WFC6"/>
<evidence type="ECO:0000313" key="7">
    <source>
        <dbReference type="Proteomes" id="UP000184035"/>
    </source>
</evidence>
<dbReference type="PROSITE" id="PS50110">
    <property type="entry name" value="RESPONSE_REGULATORY"/>
    <property type="match status" value="1"/>
</dbReference>
<protein>
    <recommendedName>
        <fullName evidence="1">Stage 0 sporulation protein A homolog</fullName>
    </recommendedName>
</protein>
<evidence type="ECO:0000313" key="6">
    <source>
        <dbReference type="EMBL" id="SHE79773.1"/>
    </source>
</evidence>
<dbReference type="EMBL" id="FQVM01000012">
    <property type="protein sequence ID" value="SHE79773.1"/>
    <property type="molecule type" value="Genomic_DNA"/>
</dbReference>
<dbReference type="GO" id="GO:0000156">
    <property type="term" value="F:phosphorelay response regulator activity"/>
    <property type="evidence" value="ECO:0007669"/>
    <property type="project" value="InterPro"/>
</dbReference>
<dbReference type="Gene3D" id="3.40.50.2300">
    <property type="match status" value="1"/>
</dbReference>
<evidence type="ECO:0000256" key="1">
    <source>
        <dbReference type="ARBA" id="ARBA00018672"/>
    </source>
</evidence>
<dbReference type="PANTHER" id="PTHR37299:SF1">
    <property type="entry name" value="STAGE 0 SPORULATION PROTEIN A HOMOLOG"/>
    <property type="match status" value="1"/>
</dbReference>
<dbReference type="SMART" id="SM00448">
    <property type="entry name" value="REC"/>
    <property type="match status" value="1"/>
</dbReference>
<evidence type="ECO:0000259" key="4">
    <source>
        <dbReference type="PROSITE" id="PS50110"/>
    </source>
</evidence>
<dbReference type="PROSITE" id="PS50930">
    <property type="entry name" value="HTH_LYTTR"/>
    <property type="match status" value="1"/>
</dbReference>
<dbReference type="SUPFAM" id="SSF52172">
    <property type="entry name" value="CheY-like"/>
    <property type="match status" value="1"/>
</dbReference>
<evidence type="ECO:0000256" key="2">
    <source>
        <dbReference type="ARBA" id="ARBA00024867"/>
    </source>
</evidence>
<keyword evidence="7" id="KW-1185">Reference proteome</keyword>
<evidence type="ECO:0000256" key="3">
    <source>
        <dbReference type="PROSITE-ProRule" id="PRU00169"/>
    </source>
</evidence>
<evidence type="ECO:0000259" key="5">
    <source>
        <dbReference type="PROSITE" id="PS50930"/>
    </source>
</evidence>
<dbReference type="Gene3D" id="2.40.50.40">
    <property type="match status" value="1"/>
</dbReference>
<dbReference type="OrthoDB" id="9809318at2"/>
<dbReference type="STRING" id="1533.SAMN05443638_11213"/>
<dbReference type="InterPro" id="IPR007492">
    <property type="entry name" value="LytTR_DNA-bd_dom"/>
</dbReference>
<dbReference type="RefSeq" id="WP_072895643.1">
    <property type="nucleotide sequence ID" value="NZ_FQVM01000012.1"/>
</dbReference>
<accession>A0A1M4WFC6</accession>
<comment type="function">
    <text evidence="2">May play the central regulatory role in sporulation. It may be an element of the effector pathway responsible for the activation of sporulation genes in response to nutritional stress. Spo0A may act in concert with spo0H (a sigma factor) to control the expression of some genes that are critical to the sporulation process.</text>
</comment>
<feature type="domain" description="HTH LytTR-type" evidence="5">
    <location>
        <begin position="134"/>
        <end position="239"/>
    </location>
</feature>
<proteinExistence type="predicted"/>
<dbReference type="GO" id="GO:0003677">
    <property type="term" value="F:DNA binding"/>
    <property type="evidence" value="ECO:0007669"/>
    <property type="project" value="InterPro"/>
</dbReference>
<dbReference type="InterPro" id="IPR011006">
    <property type="entry name" value="CheY-like_superfamily"/>
</dbReference>
<dbReference type="InterPro" id="IPR046947">
    <property type="entry name" value="LytR-like"/>
</dbReference>
<dbReference type="Pfam" id="PF04397">
    <property type="entry name" value="LytTR"/>
    <property type="match status" value="1"/>
</dbReference>
<name>A0A1M4WFC6_9CLOT</name>
<feature type="modified residue" description="4-aspartylphosphate" evidence="3">
    <location>
        <position position="54"/>
    </location>
</feature>
<dbReference type="PANTHER" id="PTHR37299">
    <property type="entry name" value="TRANSCRIPTIONAL REGULATOR-RELATED"/>
    <property type="match status" value="1"/>
</dbReference>
<dbReference type="Pfam" id="PF00072">
    <property type="entry name" value="Response_reg"/>
    <property type="match status" value="1"/>
</dbReference>